<dbReference type="Proteomes" id="UP001141327">
    <property type="component" value="Unassembled WGS sequence"/>
</dbReference>
<accession>A0ABQ8UNC8</accession>
<dbReference type="SUPFAM" id="SSF53474">
    <property type="entry name" value="alpha/beta-Hydrolases"/>
    <property type="match status" value="1"/>
</dbReference>
<sequence length="233" mass="24924">MDRGPVADIPTSEEAVTTDRVQLVGIVAIPPNPRGVVLFAHGSGSSRFSPRNQFVARQLQRSGFSTCLFDLLTQREQVVDEQTRALRFDLELLTRRLVGLVDWIAQDPRIGGLPLGLFGASTGAAGALGAAALRPELVKCVVSRGGRPDLAAIYLARVHAATLLLVGGLDGPVIEMNRTALAQLPGPKKELQIIPGATHLFEESGRLEMVTEAAATFFRNNLEAPGDEVRLAT</sequence>
<proteinExistence type="predicted"/>
<name>A0ABQ8UNC8_9EUKA</name>
<dbReference type="Pfam" id="PF01738">
    <property type="entry name" value="DLH"/>
    <property type="match status" value="1"/>
</dbReference>
<keyword evidence="2" id="KW-0378">Hydrolase</keyword>
<dbReference type="PANTHER" id="PTHR22946">
    <property type="entry name" value="DIENELACTONE HYDROLASE DOMAIN-CONTAINING PROTEIN-RELATED"/>
    <property type="match status" value="1"/>
</dbReference>
<comment type="caution">
    <text evidence="2">The sequence shown here is derived from an EMBL/GenBank/DDBJ whole genome shotgun (WGS) entry which is preliminary data.</text>
</comment>
<gene>
    <name evidence="2" type="ORF">PAPYR_4568</name>
</gene>
<reference evidence="2" key="1">
    <citation type="journal article" date="2022" name="bioRxiv">
        <title>Genomics of Preaxostyla Flagellates Illuminates Evolutionary Transitions and the Path Towards Mitochondrial Loss.</title>
        <authorList>
            <person name="Novak L.V.F."/>
            <person name="Treitli S.C."/>
            <person name="Pyrih J."/>
            <person name="Halakuc P."/>
            <person name="Pipaliya S.V."/>
            <person name="Vacek V."/>
            <person name="Brzon O."/>
            <person name="Soukal P."/>
            <person name="Eme L."/>
            <person name="Dacks J.B."/>
            <person name="Karnkowska A."/>
            <person name="Elias M."/>
            <person name="Hampl V."/>
        </authorList>
    </citation>
    <scope>NUCLEOTIDE SEQUENCE</scope>
    <source>
        <strain evidence="2">RCP-MX</strain>
    </source>
</reference>
<dbReference type="GO" id="GO:0016787">
    <property type="term" value="F:hydrolase activity"/>
    <property type="evidence" value="ECO:0007669"/>
    <property type="project" value="UniProtKB-KW"/>
</dbReference>
<dbReference type="EMBL" id="JAPMOS010000019">
    <property type="protein sequence ID" value="KAJ4459511.1"/>
    <property type="molecule type" value="Genomic_DNA"/>
</dbReference>
<evidence type="ECO:0000313" key="2">
    <source>
        <dbReference type="EMBL" id="KAJ4459511.1"/>
    </source>
</evidence>
<dbReference type="InterPro" id="IPR050261">
    <property type="entry name" value="FrsA_esterase"/>
</dbReference>
<evidence type="ECO:0000313" key="3">
    <source>
        <dbReference type="Proteomes" id="UP001141327"/>
    </source>
</evidence>
<feature type="domain" description="Dienelactone hydrolase" evidence="1">
    <location>
        <begin position="25"/>
        <end position="217"/>
    </location>
</feature>
<protein>
    <submittedName>
        <fullName evidence="2">Dienelactone hydrolase</fullName>
    </submittedName>
</protein>
<evidence type="ECO:0000259" key="1">
    <source>
        <dbReference type="Pfam" id="PF01738"/>
    </source>
</evidence>
<keyword evidence="3" id="KW-1185">Reference proteome</keyword>
<dbReference type="InterPro" id="IPR029058">
    <property type="entry name" value="AB_hydrolase_fold"/>
</dbReference>
<organism evidence="2 3">
    <name type="scientific">Paratrimastix pyriformis</name>
    <dbReference type="NCBI Taxonomy" id="342808"/>
    <lineage>
        <taxon>Eukaryota</taxon>
        <taxon>Metamonada</taxon>
        <taxon>Preaxostyla</taxon>
        <taxon>Paratrimastigidae</taxon>
        <taxon>Paratrimastix</taxon>
    </lineage>
</organism>
<dbReference type="Gene3D" id="3.40.50.1820">
    <property type="entry name" value="alpha/beta hydrolase"/>
    <property type="match status" value="1"/>
</dbReference>
<dbReference type="InterPro" id="IPR002925">
    <property type="entry name" value="Dienelactn_hydro"/>
</dbReference>